<feature type="binding site" evidence="11">
    <location>
        <position position="131"/>
    </location>
    <ligand>
        <name>S-adenosyl-L-methionine</name>
        <dbReference type="ChEBI" id="CHEBI:59789"/>
    </ligand>
</feature>
<feature type="binding site" evidence="11">
    <location>
        <position position="74"/>
    </location>
    <ligand>
        <name>S-adenosyl-L-methionine</name>
        <dbReference type="ChEBI" id="CHEBI:59789"/>
    </ligand>
</feature>
<comment type="similarity">
    <text evidence="11">Belongs to the class I-like SAM-binding methyltransferase superfamily. RNA methyltransferase RlmE family.</text>
</comment>
<dbReference type="InterPro" id="IPR015507">
    <property type="entry name" value="rRNA-MeTfrase_E"/>
</dbReference>
<evidence type="ECO:0000256" key="6">
    <source>
        <dbReference type="ARBA" id="ARBA00038861"/>
    </source>
</evidence>
<feature type="region of interest" description="Disordered" evidence="13">
    <location>
        <begin position="1"/>
        <end position="22"/>
    </location>
</feature>
<dbReference type="HAMAP" id="MF_01547">
    <property type="entry name" value="RNA_methyltr_E"/>
    <property type="match status" value="1"/>
</dbReference>
<dbReference type="InterPro" id="IPR050082">
    <property type="entry name" value="RNA_methyltr_RlmE"/>
</dbReference>
<comment type="catalytic activity">
    <reaction evidence="10 11">
        <text>uridine(2552) in 23S rRNA + S-adenosyl-L-methionine = 2'-O-methyluridine(2552) in 23S rRNA + S-adenosyl-L-homocysteine + H(+)</text>
        <dbReference type="Rhea" id="RHEA:42720"/>
        <dbReference type="Rhea" id="RHEA-COMP:10202"/>
        <dbReference type="Rhea" id="RHEA-COMP:10203"/>
        <dbReference type="ChEBI" id="CHEBI:15378"/>
        <dbReference type="ChEBI" id="CHEBI:57856"/>
        <dbReference type="ChEBI" id="CHEBI:59789"/>
        <dbReference type="ChEBI" id="CHEBI:65315"/>
        <dbReference type="ChEBI" id="CHEBI:74478"/>
        <dbReference type="EC" id="2.1.1.166"/>
    </reaction>
</comment>
<evidence type="ECO:0000256" key="4">
    <source>
        <dbReference type="ARBA" id="ARBA00022691"/>
    </source>
</evidence>
<keyword evidence="4 11" id="KW-0949">S-adenosyl-L-methionine</keyword>
<dbReference type="OrthoDB" id="9790080at2"/>
<feature type="binding site" evidence="11">
    <location>
        <position position="107"/>
    </location>
    <ligand>
        <name>S-adenosyl-L-methionine</name>
        <dbReference type="ChEBI" id="CHEBI:59789"/>
    </ligand>
</feature>
<dbReference type="Pfam" id="PF01728">
    <property type="entry name" value="FtsJ"/>
    <property type="match status" value="1"/>
</dbReference>
<dbReference type="PANTHER" id="PTHR10920">
    <property type="entry name" value="RIBOSOMAL RNA METHYLTRANSFERASE"/>
    <property type="match status" value="1"/>
</dbReference>
<keyword evidence="11" id="KW-0963">Cytoplasm</keyword>
<evidence type="ECO:0000256" key="1">
    <source>
        <dbReference type="ARBA" id="ARBA00022552"/>
    </source>
</evidence>
<keyword evidence="3 11" id="KW-0808">Transferase</keyword>
<evidence type="ECO:0000256" key="2">
    <source>
        <dbReference type="ARBA" id="ARBA00022603"/>
    </source>
</evidence>
<feature type="binding site" evidence="11">
    <location>
        <position position="91"/>
    </location>
    <ligand>
        <name>S-adenosyl-L-methionine</name>
        <dbReference type="ChEBI" id="CHEBI:59789"/>
    </ligand>
</feature>
<feature type="domain" description="Ribosomal RNA methyltransferase FtsJ" evidence="14">
    <location>
        <begin position="42"/>
        <end position="213"/>
    </location>
</feature>
<dbReference type="InterPro" id="IPR029063">
    <property type="entry name" value="SAM-dependent_MTases_sf"/>
</dbReference>
<evidence type="ECO:0000256" key="5">
    <source>
        <dbReference type="ARBA" id="ARBA00037569"/>
    </source>
</evidence>
<evidence type="ECO:0000259" key="14">
    <source>
        <dbReference type="Pfam" id="PF01728"/>
    </source>
</evidence>
<dbReference type="PANTHER" id="PTHR10920:SF18">
    <property type="entry name" value="RRNA METHYLTRANSFERASE 2, MITOCHONDRIAL"/>
    <property type="match status" value="1"/>
</dbReference>
<evidence type="ECO:0000256" key="3">
    <source>
        <dbReference type="ARBA" id="ARBA00022679"/>
    </source>
</evidence>
<protein>
    <recommendedName>
        <fullName evidence="7 11">Ribosomal RNA large subunit methyltransferase E</fullName>
        <ecNumber evidence="6 11">2.1.1.166</ecNumber>
    </recommendedName>
    <alternativeName>
        <fullName evidence="9 11">23S rRNA Um2552 methyltransferase</fullName>
    </alternativeName>
    <alternativeName>
        <fullName evidence="8 11">rRNA (uridine-2'-O-)-methyltransferase</fullName>
    </alternativeName>
</protein>
<dbReference type="InterPro" id="IPR002877">
    <property type="entry name" value="RNA_MeTrfase_FtsJ_dom"/>
</dbReference>
<evidence type="ECO:0000256" key="12">
    <source>
        <dbReference type="PIRSR" id="PIRSR005461-1"/>
    </source>
</evidence>
<dbReference type="RefSeq" id="WP_088560301.1">
    <property type="nucleotide sequence ID" value="NZ_FYEH01000003.1"/>
</dbReference>
<dbReference type="GO" id="GO:0005737">
    <property type="term" value="C:cytoplasm"/>
    <property type="evidence" value="ECO:0007669"/>
    <property type="project" value="UniProtKB-SubCell"/>
</dbReference>
<keyword evidence="16" id="KW-1185">Reference proteome</keyword>
<sequence length="218" mass="23367">MTAPRGTKTQVKTAAKRSHSSTRWLERQLNDPLVHEAKRLGYRARSVFKLEELDKKFKLLRAGMLVADLGAAPGSWTQYAIAKGCKVVAIDILPMSPVAGATIIEGDFLDPAVQDKVTQALGGPVDMVLSDIAAPATGTRAVDRLRAEAMGEIVLDYAMASLKPGGHCLLKLLKGSEATLVPVAQKQFGGYRLLKPQATRAESSEIYLLATGRRDGAA</sequence>
<dbReference type="AlphaFoldDB" id="A0A212QRQ7"/>
<proteinExistence type="inferred from homology"/>
<dbReference type="Gene3D" id="3.40.50.150">
    <property type="entry name" value="Vaccinia Virus protein VP39"/>
    <property type="match status" value="1"/>
</dbReference>
<evidence type="ECO:0000256" key="8">
    <source>
        <dbReference type="ARBA" id="ARBA00041995"/>
    </source>
</evidence>
<evidence type="ECO:0000256" key="13">
    <source>
        <dbReference type="SAM" id="MobiDB-lite"/>
    </source>
</evidence>
<evidence type="ECO:0000256" key="9">
    <source>
        <dbReference type="ARBA" id="ARBA00042745"/>
    </source>
</evidence>
<comment type="subcellular location">
    <subcellularLocation>
        <location evidence="11">Cytoplasm</location>
    </subcellularLocation>
</comment>
<accession>A0A212QRQ7</accession>
<dbReference type="EMBL" id="FYEH01000003">
    <property type="protein sequence ID" value="SNB62135.1"/>
    <property type="molecule type" value="Genomic_DNA"/>
</dbReference>
<name>A0A212QRQ7_9PROT</name>
<feature type="binding site" evidence="11">
    <location>
        <position position="76"/>
    </location>
    <ligand>
        <name>S-adenosyl-L-methionine</name>
        <dbReference type="ChEBI" id="CHEBI:59789"/>
    </ligand>
</feature>
<dbReference type="SUPFAM" id="SSF53335">
    <property type="entry name" value="S-adenosyl-L-methionine-dependent methyltransferases"/>
    <property type="match status" value="1"/>
</dbReference>
<reference evidence="15 16" key="1">
    <citation type="submission" date="2017-06" db="EMBL/GenBank/DDBJ databases">
        <authorList>
            <person name="Kim H.J."/>
            <person name="Triplett B.A."/>
        </authorList>
    </citation>
    <scope>NUCLEOTIDE SEQUENCE [LARGE SCALE GENOMIC DNA]</scope>
    <source>
        <strain evidence="15 16">B29T1</strain>
    </source>
</reference>
<dbReference type="Proteomes" id="UP000197065">
    <property type="component" value="Unassembled WGS sequence"/>
</dbReference>
<evidence type="ECO:0000256" key="10">
    <source>
        <dbReference type="ARBA" id="ARBA00048970"/>
    </source>
</evidence>
<keyword evidence="1 11" id="KW-0698">rRNA processing</keyword>
<evidence type="ECO:0000313" key="15">
    <source>
        <dbReference type="EMBL" id="SNB62135.1"/>
    </source>
</evidence>
<gene>
    <name evidence="11" type="primary">rlmE</name>
    <name evidence="11" type="synonym">ftsJ</name>
    <name evidence="11" type="synonym">rrmJ</name>
    <name evidence="15" type="ORF">SAMN07250955_10344</name>
</gene>
<comment type="function">
    <text evidence="5 11">Specifically methylates the uridine in position 2552 of 23S rRNA at the 2'-O position of the ribose in the fully assembled 50S ribosomal subunit.</text>
</comment>
<feature type="active site" description="Proton acceptor" evidence="11 12">
    <location>
        <position position="171"/>
    </location>
</feature>
<dbReference type="PIRSF" id="PIRSF005461">
    <property type="entry name" value="23S_rRNA_mtase"/>
    <property type="match status" value="1"/>
</dbReference>
<dbReference type="EC" id="2.1.1.166" evidence="6 11"/>
<evidence type="ECO:0000313" key="16">
    <source>
        <dbReference type="Proteomes" id="UP000197065"/>
    </source>
</evidence>
<evidence type="ECO:0000256" key="7">
    <source>
        <dbReference type="ARBA" id="ARBA00041129"/>
    </source>
</evidence>
<organism evidence="15 16">
    <name type="scientific">Arboricoccus pini</name>
    <dbReference type="NCBI Taxonomy" id="1963835"/>
    <lineage>
        <taxon>Bacteria</taxon>
        <taxon>Pseudomonadati</taxon>
        <taxon>Pseudomonadota</taxon>
        <taxon>Alphaproteobacteria</taxon>
        <taxon>Geminicoccales</taxon>
        <taxon>Geminicoccaceae</taxon>
        <taxon>Arboricoccus</taxon>
    </lineage>
</organism>
<keyword evidence="2 11" id="KW-0489">Methyltransferase</keyword>
<dbReference type="GO" id="GO:0008650">
    <property type="term" value="F:rRNA (uridine-2'-O-)-methyltransferase activity"/>
    <property type="evidence" value="ECO:0007669"/>
    <property type="project" value="UniProtKB-UniRule"/>
</dbReference>
<evidence type="ECO:0000256" key="11">
    <source>
        <dbReference type="HAMAP-Rule" id="MF_01547"/>
    </source>
</evidence>